<evidence type="ECO:0000313" key="10">
    <source>
        <dbReference type="Proteomes" id="UP000636264"/>
    </source>
</evidence>
<comment type="similarity">
    <text evidence="7">Belongs to the binding-protein-dependent transport system permease family.</text>
</comment>
<keyword evidence="5 7" id="KW-1133">Transmembrane helix</keyword>
<evidence type="ECO:0000256" key="5">
    <source>
        <dbReference type="ARBA" id="ARBA00022989"/>
    </source>
</evidence>
<evidence type="ECO:0000256" key="3">
    <source>
        <dbReference type="ARBA" id="ARBA00022475"/>
    </source>
</evidence>
<dbReference type="GO" id="GO:0005886">
    <property type="term" value="C:plasma membrane"/>
    <property type="evidence" value="ECO:0007669"/>
    <property type="project" value="UniProtKB-SubCell"/>
</dbReference>
<protein>
    <submittedName>
        <fullName evidence="9">Nitrate ABC transporter permease</fullName>
    </submittedName>
</protein>
<reference evidence="9" key="1">
    <citation type="journal article" date="2014" name="Int. J. Syst. Evol. Microbiol.">
        <title>Complete genome sequence of Corynebacterium casei LMG S-19264T (=DSM 44701T), isolated from a smear-ripened cheese.</title>
        <authorList>
            <consortium name="US DOE Joint Genome Institute (JGI-PGF)"/>
            <person name="Walter F."/>
            <person name="Albersmeier A."/>
            <person name="Kalinowski J."/>
            <person name="Ruckert C."/>
        </authorList>
    </citation>
    <scope>NUCLEOTIDE SEQUENCE</scope>
    <source>
        <strain evidence="9">CGMCC 1.15320</strain>
    </source>
</reference>
<evidence type="ECO:0000256" key="7">
    <source>
        <dbReference type="RuleBase" id="RU363032"/>
    </source>
</evidence>
<keyword evidence="4 7" id="KW-0812">Transmembrane</keyword>
<name>A0A916RJI3_9HYPH</name>
<dbReference type="AlphaFoldDB" id="A0A916RJI3"/>
<keyword evidence="3" id="KW-1003">Cell membrane</keyword>
<feature type="transmembrane region" description="Helical" evidence="7">
    <location>
        <begin position="117"/>
        <end position="136"/>
    </location>
</feature>
<organism evidence="9 10">
    <name type="scientific">Nitratireductor aestuarii</name>
    <dbReference type="NCBI Taxonomy" id="1735103"/>
    <lineage>
        <taxon>Bacteria</taxon>
        <taxon>Pseudomonadati</taxon>
        <taxon>Pseudomonadota</taxon>
        <taxon>Alphaproteobacteria</taxon>
        <taxon>Hyphomicrobiales</taxon>
        <taxon>Phyllobacteriaceae</taxon>
        <taxon>Nitratireductor</taxon>
    </lineage>
</organism>
<evidence type="ECO:0000256" key="4">
    <source>
        <dbReference type="ARBA" id="ARBA00022692"/>
    </source>
</evidence>
<dbReference type="Proteomes" id="UP000636264">
    <property type="component" value="Unassembled WGS sequence"/>
</dbReference>
<feature type="transmembrane region" description="Helical" evidence="7">
    <location>
        <begin position="203"/>
        <end position="225"/>
    </location>
</feature>
<proteinExistence type="inferred from homology"/>
<evidence type="ECO:0000259" key="8">
    <source>
        <dbReference type="PROSITE" id="PS50928"/>
    </source>
</evidence>
<evidence type="ECO:0000256" key="6">
    <source>
        <dbReference type="ARBA" id="ARBA00023136"/>
    </source>
</evidence>
<dbReference type="InterPro" id="IPR000515">
    <property type="entry name" value="MetI-like"/>
</dbReference>
<feature type="domain" description="ABC transmembrane type-1" evidence="8">
    <location>
        <begin position="82"/>
        <end position="268"/>
    </location>
</feature>
<dbReference type="SUPFAM" id="SSF161098">
    <property type="entry name" value="MetI-like"/>
    <property type="match status" value="1"/>
</dbReference>
<dbReference type="EMBL" id="BMIF01000002">
    <property type="protein sequence ID" value="GGA58147.1"/>
    <property type="molecule type" value="Genomic_DNA"/>
</dbReference>
<evidence type="ECO:0000313" key="9">
    <source>
        <dbReference type="EMBL" id="GGA58147.1"/>
    </source>
</evidence>
<feature type="transmembrane region" description="Helical" evidence="7">
    <location>
        <begin position="148"/>
        <end position="167"/>
    </location>
</feature>
<dbReference type="PANTHER" id="PTHR30151:SF20">
    <property type="entry name" value="ABC TRANSPORTER PERMEASE PROTEIN HI_0355-RELATED"/>
    <property type="match status" value="1"/>
</dbReference>
<dbReference type="PROSITE" id="PS50928">
    <property type="entry name" value="ABC_TM1"/>
    <property type="match status" value="1"/>
</dbReference>
<evidence type="ECO:0000256" key="1">
    <source>
        <dbReference type="ARBA" id="ARBA00004651"/>
    </source>
</evidence>
<feature type="transmembrane region" description="Helical" evidence="7">
    <location>
        <begin position="25"/>
        <end position="46"/>
    </location>
</feature>
<gene>
    <name evidence="9" type="ORF">GCM10011385_09650</name>
</gene>
<evidence type="ECO:0000256" key="2">
    <source>
        <dbReference type="ARBA" id="ARBA00022448"/>
    </source>
</evidence>
<dbReference type="GO" id="GO:0055085">
    <property type="term" value="P:transmembrane transport"/>
    <property type="evidence" value="ECO:0007669"/>
    <property type="project" value="InterPro"/>
</dbReference>
<dbReference type="Pfam" id="PF00528">
    <property type="entry name" value="BPD_transp_1"/>
    <property type="match status" value="1"/>
</dbReference>
<dbReference type="InterPro" id="IPR035906">
    <property type="entry name" value="MetI-like_sf"/>
</dbReference>
<feature type="transmembrane region" description="Helical" evidence="7">
    <location>
        <begin position="88"/>
        <end position="111"/>
    </location>
</feature>
<dbReference type="PANTHER" id="PTHR30151">
    <property type="entry name" value="ALKANE SULFONATE ABC TRANSPORTER-RELATED, MEMBRANE SUBUNIT"/>
    <property type="match status" value="1"/>
</dbReference>
<keyword evidence="10" id="KW-1185">Reference proteome</keyword>
<comment type="caution">
    <text evidence="9">The sequence shown here is derived from an EMBL/GenBank/DDBJ whole genome shotgun (WGS) entry which is preliminary data.</text>
</comment>
<sequence length="283" mass="30958">MSELTSAQLYQPVPLPKPQGALVRGIIKVLPPLVVAALLLLLYAWIRSNLEPHRMFLMPSAYELWENAFSKPEVWADLGSRSLVTISIALAGLAISIPLGMIFGLIMYRYFILERGLLPNIVALQAIPMLAIIPLIQTALGFGFMPKMLIVAKMTFFAIPTTLLLGLKSVDRGALDLFKLQNAGWLTTLWKCALPSAAPSLFAGLRISASMAVVGAIVSELFFLAGKGGLGQMIINSKIDFKYEQMYAALIASTVLSVSVYLFFSWLGNYLFSEWHESGGKQG</sequence>
<keyword evidence="2 7" id="KW-0813">Transport</keyword>
<keyword evidence="6 7" id="KW-0472">Membrane</keyword>
<dbReference type="RefSeq" id="WP_188719816.1">
    <property type="nucleotide sequence ID" value="NZ_BMIF01000002.1"/>
</dbReference>
<accession>A0A916RJI3</accession>
<comment type="subcellular location">
    <subcellularLocation>
        <location evidence="1 7">Cell membrane</location>
        <topology evidence="1 7">Multi-pass membrane protein</topology>
    </subcellularLocation>
</comment>
<feature type="transmembrane region" description="Helical" evidence="7">
    <location>
        <begin position="246"/>
        <end position="267"/>
    </location>
</feature>
<dbReference type="Gene3D" id="1.10.3720.10">
    <property type="entry name" value="MetI-like"/>
    <property type="match status" value="1"/>
</dbReference>
<reference evidence="9" key="2">
    <citation type="submission" date="2020-09" db="EMBL/GenBank/DDBJ databases">
        <authorList>
            <person name="Sun Q."/>
            <person name="Zhou Y."/>
        </authorList>
    </citation>
    <scope>NUCLEOTIDE SEQUENCE</scope>
    <source>
        <strain evidence="9">CGMCC 1.15320</strain>
    </source>
</reference>